<feature type="transmembrane region" description="Helical" evidence="1">
    <location>
        <begin position="12"/>
        <end position="35"/>
    </location>
</feature>
<dbReference type="Proteomes" id="UP000765509">
    <property type="component" value="Unassembled WGS sequence"/>
</dbReference>
<accession>A0A9Q3HRX1</accession>
<feature type="transmembrane region" description="Helical" evidence="1">
    <location>
        <begin position="141"/>
        <end position="166"/>
    </location>
</feature>
<sequence>MALVSDLNQKFGIKILNVLVFIFFFGSNLYASLGGPSTGYYYQKETYITPAAETFWIWTVINLLFLGFVIFQFFEAGTRAIIDVVGWRFVAIGVLQSIWIHLFAGHHYIIAFIFSLFVASVVSHVYYDLASSNFRSKGELVLVHLPFSLLHAYLTFLLVLSAFTAFGVDKTDHPAGVITQVLVIIALLGLAATGVGYIYTIHNDGDIAGAVVIALELAGVFARQQKPDSIHWVALGSFLITVIAILQALYSTFRGGRIRLQDSEQAPLIA</sequence>
<gene>
    <name evidence="2" type="ORF">O181_051570</name>
</gene>
<dbReference type="EMBL" id="AVOT02022416">
    <property type="protein sequence ID" value="MBW0511855.1"/>
    <property type="molecule type" value="Genomic_DNA"/>
</dbReference>
<keyword evidence="3" id="KW-1185">Reference proteome</keyword>
<dbReference type="OrthoDB" id="5586934at2759"/>
<evidence type="ECO:0000256" key="1">
    <source>
        <dbReference type="SAM" id="Phobius"/>
    </source>
</evidence>
<feature type="transmembrane region" description="Helical" evidence="1">
    <location>
        <begin position="178"/>
        <end position="200"/>
    </location>
</feature>
<comment type="caution">
    <text evidence="2">The sequence shown here is derived from an EMBL/GenBank/DDBJ whole genome shotgun (WGS) entry which is preliminary data.</text>
</comment>
<dbReference type="AlphaFoldDB" id="A0A9Q3HRX1"/>
<protein>
    <submittedName>
        <fullName evidence="2">Uncharacterized protein</fullName>
    </submittedName>
</protein>
<feature type="transmembrane region" description="Helical" evidence="1">
    <location>
        <begin position="230"/>
        <end position="250"/>
    </location>
</feature>
<evidence type="ECO:0000313" key="3">
    <source>
        <dbReference type="Proteomes" id="UP000765509"/>
    </source>
</evidence>
<feature type="transmembrane region" description="Helical" evidence="1">
    <location>
        <begin position="81"/>
        <end position="102"/>
    </location>
</feature>
<reference evidence="2" key="1">
    <citation type="submission" date="2021-03" db="EMBL/GenBank/DDBJ databases">
        <title>Draft genome sequence of rust myrtle Austropuccinia psidii MF-1, a brazilian biotype.</title>
        <authorList>
            <person name="Quecine M.C."/>
            <person name="Pachon D.M.R."/>
            <person name="Bonatelli M.L."/>
            <person name="Correr F.H."/>
            <person name="Franceschini L.M."/>
            <person name="Leite T.F."/>
            <person name="Margarido G.R.A."/>
            <person name="Almeida C.A."/>
            <person name="Ferrarezi J.A."/>
            <person name="Labate C.A."/>
        </authorList>
    </citation>
    <scope>NUCLEOTIDE SEQUENCE</scope>
    <source>
        <strain evidence="2">MF-1</strain>
    </source>
</reference>
<proteinExistence type="predicted"/>
<evidence type="ECO:0000313" key="2">
    <source>
        <dbReference type="EMBL" id="MBW0511855.1"/>
    </source>
</evidence>
<keyword evidence="1" id="KW-0472">Membrane</keyword>
<keyword evidence="1" id="KW-1133">Transmembrane helix</keyword>
<organism evidence="2 3">
    <name type="scientific">Austropuccinia psidii MF-1</name>
    <dbReference type="NCBI Taxonomy" id="1389203"/>
    <lineage>
        <taxon>Eukaryota</taxon>
        <taxon>Fungi</taxon>
        <taxon>Dikarya</taxon>
        <taxon>Basidiomycota</taxon>
        <taxon>Pucciniomycotina</taxon>
        <taxon>Pucciniomycetes</taxon>
        <taxon>Pucciniales</taxon>
        <taxon>Sphaerophragmiaceae</taxon>
        <taxon>Austropuccinia</taxon>
    </lineage>
</organism>
<feature type="transmembrane region" description="Helical" evidence="1">
    <location>
        <begin position="108"/>
        <end position="129"/>
    </location>
</feature>
<name>A0A9Q3HRX1_9BASI</name>
<keyword evidence="1" id="KW-0812">Transmembrane</keyword>
<feature type="transmembrane region" description="Helical" evidence="1">
    <location>
        <begin position="55"/>
        <end position="74"/>
    </location>
</feature>